<dbReference type="Proteomes" id="UP000301309">
    <property type="component" value="Unassembled WGS sequence"/>
</dbReference>
<evidence type="ECO:0008006" key="9">
    <source>
        <dbReference type="Google" id="ProtNLM"/>
    </source>
</evidence>
<dbReference type="GO" id="GO:0005507">
    <property type="term" value="F:copper ion binding"/>
    <property type="evidence" value="ECO:0007669"/>
    <property type="project" value="TreeGrafter"/>
</dbReference>
<evidence type="ECO:0000256" key="1">
    <source>
        <dbReference type="ARBA" id="ARBA00004370"/>
    </source>
</evidence>
<gene>
    <name evidence="7" type="ORF">SVIO_105700</name>
</gene>
<dbReference type="InterPro" id="IPR023298">
    <property type="entry name" value="ATPase_P-typ_TM_dom_sf"/>
</dbReference>
<reference evidence="7 8" key="1">
    <citation type="journal article" date="2020" name="Int. J. Syst. Evol. Microbiol.">
        <title>Reclassification of Streptomyces castelarensis and Streptomyces sporoclivatus as later heterotypic synonyms of Streptomyces antimycoticus.</title>
        <authorList>
            <person name="Komaki H."/>
            <person name="Tamura T."/>
        </authorList>
    </citation>
    <scope>NUCLEOTIDE SEQUENCE [LARGE SCALE GENOMIC DNA]</scope>
    <source>
        <strain evidence="7 8">NBRC 13459</strain>
    </source>
</reference>
<protein>
    <recommendedName>
        <fullName evidence="9">HMA domain-containing protein</fullName>
    </recommendedName>
</protein>
<evidence type="ECO:0000256" key="6">
    <source>
        <dbReference type="SAM" id="Phobius"/>
    </source>
</evidence>
<dbReference type="GO" id="GO:0005524">
    <property type="term" value="F:ATP binding"/>
    <property type="evidence" value="ECO:0007669"/>
    <property type="project" value="InterPro"/>
</dbReference>
<keyword evidence="4 6" id="KW-1133">Transmembrane helix</keyword>
<organism evidence="7 8">
    <name type="scientific">Streptomyces violaceusniger</name>
    <dbReference type="NCBI Taxonomy" id="68280"/>
    <lineage>
        <taxon>Bacteria</taxon>
        <taxon>Bacillati</taxon>
        <taxon>Actinomycetota</taxon>
        <taxon>Actinomycetes</taxon>
        <taxon>Kitasatosporales</taxon>
        <taxon>Streptomycetaceae</taxon>
        <taxon>Streptomyces</taxon>
        <taxon>Streptomyces violaceusniger group</taxon>
    </lineage>
</organism>
<keyword evidence="5 6" id="KW-0472">Membrane</keyword>
<keyword evidence="2 6" id="KW-0812">Transmembrane</keyword>
<dbReference type="Gene3D" id="1.20.1110.10">
    <property type="entry name" value="Calcium-transporting ATPase, transmembrane domain"/>
    <property type="match status" value="1"/>
</dbReference>
<accession>A0A4D4LNV7</accession>
<dbReference type="GO" id="GO:0043682">
    <property type="term" value="F:P-type divalent copper transporter activity"/>
    <property type="evidence" value="ECO:0007669"/>
    <property type="project" value="TreeGrafter"/>
</dbReference>
<dbReference type="GO" id="GO:0016887">
    <property type="term" value="F:ATP hydrolysis activity"/>
    <property type="evidence" value="ECO:0007669"/>
    <property type="project" value="InterPro"/>
</dbReference>
<dbReference type="InterPro" id="IPR001757">
    <property type="entry name" value="P_typ_ATPase"/>
</dbReference>
<dbReference type="PANTHER" id="PTHR43520">
    <property type="entry name" value="ATP7, ISOFORM B"/>
    <property type="match status" value="1"/>
</dbReference>
<feature type="transmembrane region" description="Helical" evidence="6">
    <location>
        <begin position="51"/>
        <end position="79"/>
    </location>
</feature>
<dbReference type="Gene3D" id="3.40.1110.10">
    <property type="entry name" value="Calcium-transporting ATPase, cytoplasmic domain N"/>
    <property type="match status" value="1"/>
</dbReference>
<dbReference type="PANTHER" id="PTHR43520:SF8">
    <property type="entry name" value="P-TYPE CU(+) TRANSPORTER"/>
    <property type="match status" value="1"/>
</dbReference>
<evidence type="ECO:0000256" key="2">
    <source>
        <dbReference type="ARBA" id="ARBA00022692"/>
    </source>
</evidence>
<dbReference type="SUPFAM" id="SSF81665">
    <property type="entry name" value="Calcium ATPase, transmembrane domain M"/>
    <property type="match status" value="1"/>
</dbReference>
<comment type="subcellular location">
    <subcellularLocation>
        <location evidence="1">Membrane</location>
    </subcellularLocation>
</comment>
<feature type="transmembrane region" description="Helical" evidence="6">
    <location>
        <begin position="21"/>
        <end position="45"/>
    </location>
</feature>
<dbReference type="InterPro" id="IPR023299">
    <property type="entry name" value="ATPase_P-typ_cyto_dom_N"/>
</dbReference>
<dbReference type="NCBIfam" id="TIGR01494">
    <property type="entry name" value="ATPase_P-type"/>
    <property type="match status" value="1"/>
</dbReference>
<evidence type="ECO:0000313" key="8">
    <source>
        <dbReference type="Proteomes" id="UP000301309"/>
    </source>
</evidence>
<evidence type="ECO:0000256" key="3">
    <source>
        <dbReference type="ARBA" id="ARBA00022967"/>
    </source>
</evidence>
<sequence length="219" mass="22410">MRHQRPVDLPAGKAKIQRLADAVAGVFVPVIVAIAGTVLSLWLGAGASGEAAVTTAVAVLVVACPCALGLATPTAFLVASGRGAQFGVLVCGPEALERLRRVDTVVFDKTGALTTGRMSLADVAVAEGGPGPKEVLRLAAAVEQGSEHPIGRAVVAAARREEDGDTRLPEVTDFRAVAGEGVSGHVAGHQAYAAPGRRSLCRTRCAGRARPPNTRRTPS</sequence>
<keyword evidence="3" id="KW-1278">Translocase</keyword>
<dbReference type="SUPFAM" id="SSF81660">
    <property type="entry name" value="Metal cation-transporting ATPase, ATP-binding domain N"/>
    <property type="match status" value="1"/>
</dbReference>
<dbReference type="GO" id="GO:0016020">
    <property type="term" value="C:membrane"/>
    <property type="evidence" value="ECO:0007669"/>
    <property type="project" value="UniProtKB-SubCell"/>
</dbReference>
<proteinExistence type="predicted"/>
<dbReference type="AlphaFoldDB" id="A0A4D4LNV7"/>
<dbReference type="GO" id="GO:0055070">
    <property type="term" value="P:copper ion homeostasis"/>
    <property type="evidence" value="ECO:0007669"/>
    <property type="project" value="TreeGrafter"/>
</dbReference>
<evidence type="ECO:0000256" key="4">
    <source>
        <dbReference type="ARBA" id="ARBA00022989"/>
    </source>
</evidence>
<dbReference type="EMBL" id="BJHW01000002">
    <property type="protein sequence ID" value="GDY59947.1"/>
    <property type="molecule type" value="Genomic_DNA"/>
</dbReference>
<dbReference type="Pfam" id="PF00702">
    <property type="entry name" value="Hydrolase"/>
    <property type="match status" value="1"/>
</dbReference>
<keyword evidence="8" id="KW-1185">Reference proteome</keyword>
<name>A0A4D4LNV7_STRVO</name>
<evidence type="ECO:0000313" key="7">
    <source>
        <dbReference type="EMBL" id="GDY59947.1"/>
    </source>
</evidence>
<evidence type="ECO:0000256" key="5">
    <source>
        <dbReference type="ARBA" id="ARBA00023136"/>
    </source>
</evidence>
<comment type="caution">
    <text evidence="7">The sequence shown here is derived from an EMBL/GenBank/DDBJ whole genome shotgun (WGS) entry which is preliminary data.</text>
</comment>